<protein>
    <submittedName>
        <fullName evidence="2">Uncharacterized protein</fullName>
    </submittedName>
</protein>
<accession>A0A7K1LAG6</accession>
<proteinExistence type="predicted"/>
<reference evidence="2 3" key="1">
    <citation type="submission" date="2019-11" db="EMBL/GenBank/DDBJ databases">
        <authorList>
            <person name="Cao P."/>
        </authorList>
    </citation>
    <scope>NUCLEOTIDE SEQUENCE [LARGE SCALE GENOMIC DNA]</scope>
    <source>
        <strain evidence="2 3">NEAU-AAG5</strain>
    </source>
</reference>
<comment type="caution">
    <text evidence="2">The sequence shown here is derived from an EMBL/GenBank/DDBJ whole genome shotgun (WGS) entry which is preliminary data.</text>
</comment>
<feature type="region of interest" description="Disordered" evidence="1">
    <location>
        <begin position="62"/>
        <end position="86"/>
    </location>
</feature>
<keyword evidence="3" id="KW-1185">Reference proteome</keyword>
<sequence>MSGTDLNRDALLTIPELVTFFDGQVSYGAIDQWVRRNKITPRGRNDRGQLLIRFGDALQTEADTHATKRGRPRKTHPASLFTDHYL</sequence>
<organism evidence="2 3">
    <name type="scientific">Actinomadura litoris</name>
    <dbReference type="NCBI Taxonomy" id="2678616"/>
    <lineage>
        <taxon>Bacteria</taxon>
        <taxon>Bacillati</taxon>
        <taxon>Actinomycetota</taxon>
        <taxon>Actinomycetes</taxon>
        <taxon>Streptosporangiales</taxon>
        <taxon>Thermomonosporaceae</taxon>
        <taxon>Actinomadura</taxon>
    </lineage>
</organism>
<dbReference type="Proteomes" id="UP000432015">
    <property type="component" value="Unassembled WGS sequence"/>
</dbReference>
<evidence type="ECO:0000313" key="2">
    <source>
        <dbReference type="EMBL" id="MUN41420.1"/>
    </source>
</evidence>
<gene>
    <name evidence="2" type="ORF">GNZ18_33230</name>
</gene>
<name>A0A7K1LAG6_9ACTN</name>
<dbReference type="EMBL" id="WOFH01000014">
    <property type="protein sequence ID" value="MUN41420.1"/>
    <property type="molecule type" value="Genomic_DNA"/>
</dbReference>
<feature type="compositionally biased region" description="Basic residues" evidence="1">
    <location>
        <begin position="67"/>
        <end position="76"/>
    </location>
</feature>
<dbReference type="RefSeq" id="WP_156220591.1">
    <property type="nucleotide sequence ID" value="NZ_WOFH01000014.1"/>
</dbReference>
<dbReference type="AlphaFoldDB" id="A0A7K1LAG6"/>
<evidence type="ECO:0000313" key="3">
    <source>
        <dbReference type="Proteomes" id="UP000432015"/>
    </source>
</evidence>
<evidence type="ECO:0000256" key="1">
    <source>
        <dbReference type="SAM" id="MobiDB-lite"/>
    </source>
</evidence>